<name>A0A4Z2GRT2_9TELE</name>
<gene>
    <name evidence="1" type="ORF">EYF80_033562</name>
</gene>
<protein>
    <submittedName>
        <fullName evidence="1">Uncharacterized protein</fullName>
    </submittedName>
</protein>
<dbReference type="Proteomes" id="UP000314294">
    <property type="component" value="Unassembled WGS sequence"/>
</dbReference>
<dbReference type="EMBL" id="SRLO01000434">
    <property type="protein sequence ID" value="TNN56186.1"/>
    <property type="molecule type" value="Genomic_DNA"/>
</dbReference>
<accession>A0A4Z2GRT2</accession>
<dbReference type="AlphaFoldDB" id="A0A4Z2GRT2"/>
<comment type="caution">
    <text evidence="1">The sequence shown here is derived from an EMBL/GenBank/DDBJ whole genome shotgun (WGS) entry which is preliminary data.</text>
</comment>
<proteinExistence type="predicted"/>
<organism evidence="1 2">
    <name type="scientific">Liparis tanakae</name>
    <name type="common">Tanaka's snailfish</name>
    <dbReference type="NCBI Taxonomy" id="230148"/>
    <lineage>
        <taxon>Eukaryota</taxon>
        <taxon>Metazoa</taxon>
        <taxon>Chordata</taxon>
        <taxon>Craniata</taxon>
        <taxon>Vertebrata</taxon>
        <taxon>Euteleostomi</taxon>
        <taxon>Actinopterygii</taxon>
        <taxon>Neopterygii</taxon>
        <taxon>Teleostei</taxon>
        <taxon>Neoteleostei</taxon>
        <taxon>Acanthomorphata</taxon>
        <taxon>Eupercaria</taxon>
        <taxon>Perciformes</taxon>
        <taxon>Cottioidei</taxon>
        <taxon>Cottales</taxon>
        <taxon>Liparidae</taxon>
        <taxon>Liparis</taxon>
    </lineage>
</organism>
<sequence length="109" mass="12252">MFTPSGFRLTRISALRLLQSREQISLLEVRGVPLDLRGRVGALTHGAVHFALGAMQGGRRLPVGRRQPLEPRILYLLHIRIGLVFLDPLFSRVLSSDRDAHLRLSVHRG</sequence>
<keyword evidence="2" id="KW-1185">Reference proteome</keyword>
<reference evidence="1 2" key="1">
    <citation type="submission" date="2019-03" db="EMBL/GenBank/DDBJ databases">
        <title>First draft genome of Liparis tanakae, snailfish: a comprehensive survey of snailfish specific genes.</title>
        <authorList>
            <person name="Kim W."/>
            <person name="Song I."/>
            <person name="Jeong J.-H."/>
            <person name="Kim D."/>
            <person name="Kim S."/>
            <person name="Ryu S."/>
            <person name="Song J.Y."/>
            <person name="Lee S.K."/>
        </authorList>
    </citation>
    <scope>NUCLEOTIDE SEQUENCE [LARGE SCALE GENOMIC DNA]</scope>
    <source>
        <tissue evidence="1">Muscle</tissue>
    </source>
</reference>
<evidence type="ECO:0000313" key="2">
    <source>
        <dbReference type="Proteomes" id="UP000314294"/>
    </source>
</evidence>
<evidence type="ECO:0000313" key="1">
    <source>
        <dbReference type="EMBL" id="TNN56186.1"/>
    </source>
</evidence>